<dbReference type="OrthoDB" id="9805682at2"/>
<feature type="transmembrane region" description="Helical" evidence="7">
    <location>
        <begin position="370"/>
        <end position="395"/>
    </location>
</feature>
<evidence type="ECO:0000256" key="3">
    <source>
        <dbReference type="ARBA" id="ARBA00022475"/>
    </source>
</evidence>
<evidence type="ECO:0000313" key="9">
    <source>
        <dbReference type="EMBL" id="SMX26037.1"/>
    </source>
</evidence>
<dbReference type="Pfam" id="PF00482">
    <property type="entry name" value="T2SSF"/>
    <property type="match status" value="2"/>
</dbReference>
<feature type="domain" description="Type II secretion system protein GspF" evidence="8">
    <location>
        <begin position="271"/>
        <end position="391"/>
    </location>
</feature>
<keyword evidence="3" id="KW-1003">Cell membrane</keyword>
<dbReference type="InterPro" id="IPR003004">
    <property type="entry name" value="GspF/PilC"/>
</dbReference>
<evidence type="ECO:0000313" key="10">
    <source>
        <dbReference type="Proteomes" id="UP000225972"/>
    </source>
</evidence>
<dbReference type="PANTHER" id="PTHR30012:SF0">
    <property type="entry name" value="TYPE II SECRETION SYSTEM PROTEIN F-RELATED"/>
    <property type="match status" value="1"/>
</dbReference>
<organism evidence="9 10">
    <name type="scientific">Pelagimonas phthalicica</name>
    <dbReference type="NCBI Taxonomy" id="1037362"/>
    <lineage>
        <taxon>Bacteria</taxon>
        <taxon>Pseudomonadati</taxon>
        <taxon>Pseudomonadota</taxon>
        <taxon>Alphaproteobacteria</taxon>
        <taxon>Rhodobacterales</taxon>
        <taxon>Roseobacteraceae</taxon>
        <taxon>Pelagimonas</taxon>
    </lineage>
</organism>
<comment type="similarity">
    <text evidence="2">Belongs to the GSP F family.</text>
</comment>
<keyword evidence="4 7" id="KW-0812">Transmembrane</keyword>
<reference evidence="10" key="1">
    <citation type="submission" date="2017-05" db="EMBL/GenBank/DDBJ databases">
        <authorList>
            <person name="Rodrigo-Torres L."/>
            <person name="Arahal R. D."/>
            <person name="Lucena T."/>
        </authorList>
    </citation>
    <scope>NUCLEOTIDE SEQUENCE [LARGE SCALE GENOMIC DNA]</scope>
    <source>
        <strain evidence="10">CECT 8649</strain>
    </source>
</reference>
<dbReference type="PRINTS" id="PR00812">
    <property type="entry name" value="BCTERIALGSPF"/>
</dbReference>
<dbReference type="AlphaFoldDB" id="A0A238J797"/>
<feature type="transmembrane region" description="Helical" evidence="7">
    <location>
        <begin position="221"/>
        <end position="240"/>
    </location>
</feature>
<dbReference type="Gene3D" id="1.20.81.30">
    <property type="entry name" value="Type II secretion system (T2SS), domain F"/>
    <property type="match status" value="2"/>
</dbReference>
<dbReference type="InterPro" id="IPR042094">
    <property type="entry name" value="T2SS_GspF_sf"/>
</dbReference>
<dbReference type="GO" id="GO:0005886">
    <property type="term" value="C:plasma membrane"/>
    <property type="evidence" value="ECO:0007669"/>
    <property type="project" value="UniProtKB-SubCell"/>
</dbReference>
<feature type="domain" description="Type II secretion system protein GspF" evidence="8">
    <location>
        <begin position="72"/>
        <end position="193"/>
    </location>
</feature>
<evidence type="ECO:0000256" key="6">
    <source>
        <dbReference type="ARBA" id="ARBA00023136"/>
    </source>
</evidence>
<keyword evidence="6 7" id="KW-0472">Membrane</keyword>
<proteinExistence type="inferred from homology"/>
<feature type="transmembrane region" description="Helical" evidence="7">
    <location>
        <begin position="170"/>
        <end position="192"/>
    </location>
</feature>
<sequence length="402" mass="43150">MPRFAYSAYDSSGSLTTGEVQAANDLAALDQLSAKGLSPISLTEGGQALPWWQREFSLSGNIRLKPQAQVSFFQTLASLLEAGFSLPKALRFCADTMRDRAMQRHLEQALEDIQDGRPLAQALSDSGITPRFLIMIETGEAANKLTDIVARIAETLEAEAKRKKELQAALLYPAILITMSFMVMILLVFYLAPTLTPVFATNAAEPPAILQGMIKLRGALITQWSLFLSAGLALVVLAKISAAPLKKVLSPLVLHLPLIGPFIRQSETLNACRTLALMVNSASPLPQALAMASQSASHPSYRQLLTSTEQAVVAGQSLSSTLAQSPLIDPMAAAMIEVAEESDRLGPMLDKLVREMTERSSRTLDQAIKLVTPVLTLVIGLSVGGVILSTISAILTLNDVAF</sequence>
<name>A0A238J797_9RHOB</name>
<evidence type="ECO:0000256" key="1">
    <source>
        <dbReference type="ARBA" id="ARBA00004651"/>
    </source>
</evidence>
<dbReference type="InterPro" id="IPR018076">
    <property type="entry name" value="T2SS_GspF_dom"/>
</dbReference>
<evidence type="ECO:0000256" key="7">
    <source>
        <dbReference type="SAM" id="Phobius"/>
    </source>
</evidence>
<comment type="subcellular location">
    <subcellularLocation>
        <location evidence="1">Cell membrane</location>
        <topology evidence="1">Multi-pass membrane protein</topology>
    </subcellularLocation>
</comment>
<dbReference type="PANTHER" id="PTHR30012">
    <property type="entry name" value="GENERAL SECRETION PATHWAY PROTEIN"/>
    <property type="match status" value="1"/>
</dbReference>
<gene>
    <name evidence="9" type="primary">epsF_1</name>
    <name evidence="9" type="ORF">TRP8649_00109</name>
</gene>
<evidence type="ECO:0000256" key="5">
    <source>
        <dbReference type="ARBA" id="ARBA00022989"/>
    </source>
</evidence>
<evidence type="ECO:0000256" key="2">
    <source>
        <dbReference type="ARBA" id="ARBA00005745"/>
    </source>
</evidence>
<keyword evidence="5 7" id="KW-1133">Transmembrane helix</keyword>
<dbReference type="Proteomes" id="UP000225972">
    <property type="component" value="Unassembled WGS sequence"/>
</dbReference>
<keyword evidence="10" id="KW-1185">Reference proteome</keyword>
<dbReference type="EMBL" id="FXXP01000001">
    <property type="protein sequence ID" value="SMX26037.1"/>
    <property type="molecule type" value="Genomic_DNA"/>
</dbReference>
<accession>A0A238J797</accession>
<evidence type="ECO:0000259" key="8">
    <source>
        <dbReference type="Pfam" id="PF00482"/>
    </source>
</evidence>
<protein>
    <submittedName>
        <fullName evidence="9">Type II secretion system protein F</fullName>
    </submittedName>
</protein>
<evidence type="ECO:0000256" key="4">
    <source>
        <dbReference type="ARBA" id="ARBA00022692"/>
    </source>
</evidence>